<evidence type="ECO:0000259" key="3">
    <source>
        <dbReference type="Pfam" id="PF00561"/>
    </source>
</evidence>
<dbReference type="InterPro" id="IPR000073">
    <property type="entry name" value="AB_hydrolase_1"/>
</dbReference>
<dbReference type="AlphaFoldDB" id="A0A1L3J423"/>
<keyword evidence="2" id="KW-0732">Signal</keyword>
<gene>
    <name evidence="4" type="ORF">LPB144_05230</name>
</gene>
<feature type="domain" description="AB hydrolase-1" evidence="3">
    <location>
        <begin position="60"/>
        <end position="299"/>
    </location>
</feature>
<feature type="chain" id="PRO_5013018528" description="AB hydrolase-1 domain-containing protein" evidence="2">
    <location>
        <begin position="22"/>
        <end position="313"/>
    </location>
</feature>
<protein>
    <recommendedName>
        <fullName evidence="3">AB hydrolase-1 domain-containing protein</fullName>
    </recommendedName>
</protein>
<organism evidence="4 5">
    <name type="scientific">Christiangramia salexigens</name>
    <dbReference type="NCBI Taxonomy" id="1913577"/>
    <lineage>
        <taxon>Bacteria</taxon>
        <taxon>Pseudomonadati</taxon>
        <taxon>Bacteroidota</taxon>
        <taxon>Flavobacteriia</taxon>
        <taxon>Flavobacteriales</taxon>
        <taxon>Flavobacteriaceae</taxon>
        <taxon>Christiangramia</taxon>
    </lineage>
</organism>
<dbReference type="STRING" id="1913577.LPB144_05230"/>
<dbReference type="GO" id="GO:0016787">
    <property type="term" value="F:hydrolase activity"/>
    <property type="evidence" value="ECO:0007669"/>
    <property type="project" value="UniProtKB-KW"/>
</dbReference>
<dbReference type="PANTHER" id="PTHR43798:SF31">
    <property type="entry name" value="AB HYDROLASE SUPERFAMILY PROTEIN YCLE"/>
    <property type="match status" value="1"/>
</dbReference>
<evidence type="ECO:0000313" key="4">
    <source>
        <dbReference type="EMBL" id="APG59853.1"/>
    </source>
</evidence>
<keyword evidence="1" id="KW-0378">Hydrolase</keyword>
<evidence type="ECO:0000256" key="1">
    <source>
        <dbReference type="ARBA" id="ARBA00022801"/>
    </source>
</evidence>
<keyword evidence="5" id="KW-1185">Reference proteome</keyword>
<dbReference type="InterPro" id="IPR029058">
    <property type="entry name" value="AB_hydrolase_fold"/>
</dbReference>
<accession>A0A1L3J423</accession>
<dbReference type="Gene3D" id="3.40.50.1820">
    <property type="entry name" value="alpha/beta hydrolase"/>
    <property type="match status" value="1"/>
</dbReference>
<feature type="signal peptide" evidence="2">
    <location>
        <begin position="1"/>
        <end position="21"/>
    </location>
</feature>
<evidence type="ECO:0000313" key="5">
    <source>
        <dbReference type="Proteomes" id="UP000182510"/>
    </source>
</evidence>
<evidence type="ECO:0000256" key="2">
    <source>
        <dbReference type="SAM" id="SignalP"/>
    </source>
</evidence>
<dbReference type="EMBL" id="CP018153">
    <property type="protein sequence ID" value="APG59853.1"/>
    <property type="molecule type" value="Genomic_DNA"/>
</dbReference>
<dbReference type="InterPro" id="IPR050266">
    <property type="entry name" value="AB_hydrolase_sf"/>
</dbReference>
<dbReference type="GO" id="GO:0016020">
    <property type="term" value="C:membrane"/>
    <property type="evidence" value="ECO:0007669"/>
    <property type="project" value="TreeGrafter"/>
</dbReference>
<proteinExistence type="predicted"/>
<sequence length="313" mass="35752">MKTLKLIALLLLLESFIGCKTQNTAVQDSPQTETVVVDQPKSVDIRGEKIHYIEQGSGEPLIFIHGTISDYRVWISRMESYSNEYHVIAYSRRYAYPNNQIFDESQDYSVRVHADDLYALIKKLDLKKVNIVAHSYGAFTALLMALDHPEVVNSMVLGEPPVASLAQNTEKGRASWSAFLEDYLRPAKQDFILEHNEAALEHFVQGVLGDNFKLSQVPPEVKRGWMDNLNELWGVAMNEDFIQLDEDAIKYLNVPVLLLVGDISPSYLIEISNELDRLLPKSEIVRFDNMNHGLYFEQPETVDRAVMEFLDRN</sequence>
<reference evidence="4 5" key="1">
    <citation type="submission" date="2016-11" db="EMBL/GenBank/DDBJ databases">
        <title>Gramella sp. LPB0144 isolated from marine environment.</title>
        <authorList>
            <person name="Kim E."/>
            <person name="Yi H."/>
        </authorList>
    </citation>
    <scope>NUCLEOTIDE SEQUENCE [LARGE SCALE GENOMIC DNA]</scope>
    <source>
        <strain evidence="4 5">LPB0144</strain>
    </source>
</reference>
<dbReference type="OrthoDB" id="9773293at2"/>
<dbReference type="SUPFAM" id="SSF53474">
    <property type="entry name" value="alpha/beta-Hydrolases"/>
    <property type="match status" value="1"/>
</dbReference>
<dbReference type="Proteomes" id="UP000182510">
    <property type="component" value="Chromosome"/>
</dbReference>
<dbReference type="Pfam" id="PF00561">
    <property type="entry name" value="Abhydrolase_1"/>
    <property type="match status" value="1"/>
</dbReference>
<dbReference type="RefSeq" id="WP_072552503.1">
    <property type="nucleotide sequence ID" value="NZ_CP018153.1"/>
</dbReference>
<dbReference type="KEGG" id="grl:LPB144_05230"/>
<name>A0A1L3J423_9FLAO</name>
<dbReference type="PANTHER" id="PTHR43798">
    <property type="entry name" value="MONOACYLGLYCEROL LIPASE"/>
    <property type="match status" value="1"/>
</dbReference>